<dbReference type="PANTHER" id="PTHR39607">
    <property type="entry name" value="XANTHOCILLIN BIOSYNTHESIS CLUSTER TRANSCRIPTION FACTOR XANC-RELATED"/>
    <property type="match status" value="1"/>
</dbReference>
<gene>
    <name evidence="2" type="ORF">DM02DRAFT_663808</name>
</gene>
<evidence type="ECO:0000313" key="3">
    <source>
        <dbReference type="Proteomes" id="UP000244855"/>
    </source>
</evidence>
<dbReference type="InterPro" id="IPR052635">
    <property type="entry name" value="Sec_Metab_Biosynth_Reg"/>
</dbReference>
<proteinExistence type="predicted"/>
<feature type="domain" description="BZIP" evidence="1">
    <location>
        <begin position="17"/>
        <end position="32"/>
    </location>
</feature>
<dbReference type="EMBL" id="KZ805823">
    <property type="protein sequence ID" value="PVH91605.1"/>
    <property type="molecule type" value="Genomic_DNA"/>
</dbReference>
<evidence type="ECO:0000313" key="2">
    <source>
        <dbReference type="EMBL" id="PVH91605.1"/>
    </source>
</evidence>
<dbReference type="InterPro" id="IPR046347">
    <property type="entry name" value="bZIP_sf"/>
</dbReference>
<accession>A0A2V1D0T2</accession>
<dbReference type="InterPro" id="IPR004827">
    <property type="entry name" value="bZIP"/>
</dbReference>
<dbReference type="AlphaFoldDB" id="A0A2V1D0T2"/>
<name>A0A2V1D0T2_9PLEO</name>
<organism evidence="2 3">
    <name type="scientific">Periconia macrospinosa</name>
    <dbReference type="NCBI Taxonomy" id="97972"/>
    <lineage>
        <taxon>Eukaryota</taxon>
        <taxon>Fungi</taxon>
        <taxon>Dikarya</taxon>
        <taxon>Ascomycota</taxon>
        <taxon>Pezizomycotina</taxon>
        <taxon>Dothideomycetes</taxon>
        <taxon>Pleosporomycetidae</taxon>
        <taxon>Pleosporales</taxon>
        <taxon>Massarineae</taxon>
        <taxon>Periconiaceae</taxon>
        <taxon>Periconia</taxon>
    </lineage>
</organism>
<dbReference type="PANTHER" id="PTHR39607:SF2">
    <property type="entry name" value="BZIP DOMAIN-CONTAINING PROTEIN"/>
    <property type="match status" value="1"/>
</dbReference>
<dbReference type="SUPFAM" id="SSF57959">
    <property type="entry name" value="Leucine zipper domain"/>
    <property type="match status" value="1"/>
</dbReference>
<dbReference type="GO" id="GO:0003700">
    <property type="term" value="F:DNA-binding transcription factor activity"/>
    <property type="evidence" value="ECO:0007669"/>
    <property type="project" value="InterPro"/>
</dbReference>
<dbReference type="OrthoDB" id="3945980at2759"/>
<dbReference type="Proteomes" id="UP000244855">
    <property type="component" value="Unassembled WGS sequence"/>
</dbReference>
<dbReference type="PROSITE" id="PS00036">
    <property type="entry name" value="BZIP_BASIC"/>
    <property type="match status" value="1"/>
</dbReference>
<sequence length="104" mass="12085">MVYANEKWAHIDDQRERRKVQNRIAQHKYRRKLKEQTEALKCPQLAVEPRHATAFANARQMVIVSAAVFSSALCSVERTLQGNVVFLPCDDEEKTDRQSRVFII</sequence>
<reference evidence="2 3" key="1">
    <citation type="journal article" date="2018" name="Sci. Rep.">
        <title>Comparative genomics provides insights into the lifestyle and reveals functional heterogeneity of dark septate endophytic fungi.</title>
        <authorList>
            <person name="Knapp D.G."/>
            <person name="Nemeth J.B."/>
            <person name="Barry K."/>
            <person name="Hainaut M."/>
            <person name="Henrissat B."/>
            <person name="Johnson J."/>
            <person name="Kuo A."/>
            <person name="Lim J.H.P."/>
            <person name="Lipzen A."/>
            <person name="Nolan M."/>
            <person name="Ohm R.A."/>
            <person name="Tamas L."/>
            <person name="Grigoriev I.V."/>
            <person name="Spatafora J.W."/>
            <person name="Nagy L.G."/>
            <person name="Kovacs G.M."/>
        </authorList>
    </citation>
    <scope>NUCLEOTIDE SEQUENCE [LARGE SCALE GENOMIC DNA]</scope>
    <source>
        <strain evidence="2 3">DSE2036</strain>
    </source>
</reference>
<keyword evidence="3" id="KW-1185">Reference proteome</keyword>
<evidence type="ECO:0000259" key="1">
    <source>
        <dbReference type="PROSITE" id="PS00036"/>
    </source>
</evidence>
<protein>
    <recommendedName>
        <fullName evidence="1">BZIP domain-containing protein</fullName>
    </recommendedName>
</protein>